<dbReference type="AlphaFoldDB" id="A0A0X8K6S2"/>
<protein>
    <submittedName>
        <fullName evidence="3">Uncharacterized protein conserved in bacteria</fullName>
    </submittedName>
</protein>
<reference evidence="3 5" key="2">
    <citation type="submission" date="2018-06" db="EMBL/GenBank/DDBJ databases">
        <authorList>
            <consortium name="Pathogen Informatics"/>
            <person name="Doyle S."/>
        </authorList>
    </citation>
    <scope>NUCLEOTIDE SEQUENCE [LARGE SCALE GENOMIC DNA]</scope>
    <source>
        <strain evidence="3 5">NCTC10465</strain>
    </source>
</reference>
<evidence type="ECO:0000256" key="1">
    <source>
        <dbReference type="SAM" id="SignalP"/>
    </source>
</evidence>
<dbReference type="Proteomes" id="UP000234914">
    <property type="component" value="Unassembled WGS sequence"/>
</dbReference>
<reference evidence="2 4" key="1">
    <citation type="submission" date="2017-12" db="EMBL/GenBank/DDBJ databases">
        <title>Phylogenetic diversity of female urinary microbiome.</title>
        <authorList>
            <person name="Thomas-White K."/>
            <person name="Wolfe A.J."/>
        </authorList>
    </citation>
    <scope>NUCLEOTIDE SEQUENCE [LARGE SCALE GENOMIC DNA]</scope>
    <source>
        <strain evidence="2 4">UMB0416</strain>
    </source>
</reference>
<dbReference type="RefSeq" id="WP_062332887.1">
    <property type="nucleotide sequence ID" value="NZ_CBCRZU010000004.1"/>
</dbReference>
<dbReference type="KEGG" id="mos:AXE82_06785"/>
<evidence type="ECO:0000313" key="2">
    <source>
        <dbReference type="EMBL" id="PKZ68547.1"/>
    </source>
</evidence>
<keyword evidence="5" id="KW-1185">Reference proteome</keyword>
<dbReference type="GeneID" id="35779192"/>
<dbReference type="Proteomes" id="UP000255230">
    <property type="component" value="Unassembled WGS sequence"/>
</dbReference>
<proteinExistence type="predicted"/>
<evidence type="ECO:0000313" key="3">
    <source>
        <dbReference type="EMBL" id="STY96347.1"/>
    </source>
</evidence>
<evidence type="ECO:0000313" key="5">
    <source>
        <dbReference type="Proteomes" id="UP000255230"/>
    </source>
</evidence>
<name>A0A0X8K6S2_FAUOS</name>
<keyword evidence="1" id="KW-0732">Signal</keyword>
<evidence type="ECO:0000313" key="4">
    <source>
        <dbReference type="Proteomes" id="UP000234914"/>
    </source>
</evidence>
<feature type="signal peptide" evidence="1">
    <location>
        <begin position="1"/>
        <end position="22"/>
    </location>
</feature>
<feature type="chain" id="PRO_5014528486" evidence="1">
    <location>
        <begin position="23"/>
        <end position="177"/>
    </location>
</feature>
<sequence length="177" mass="19117">MQKLSVFALMTASLGASATAMAVLPTVALDPVDNNQAAPISAPVASQIQTRILASVVGQDPQGQEVLSPVNAQTRLASGNIVEYRGYLTNNSPDRIRNMKVTMNIPANMELVSTSDVEPTRAFGSMDGANFQYMPLKTNMNGVLQNLPMAYYKAIQWDVPGLGLNEVAMVKYRLKVK</sequence>
<dbReference type="EMBL" id="PKJS01000009">
    <property type="protein sequence ID" value="PKZ68547.1"/>
    <property type="molecule type" value="Genomic_DNA"/>
</dbReference>
<dbReference type="EMBL" id="UGPY01000001">
    <property type="protein sequence ID" value="STY96347.1"/>
    <property type="molecule type" value="Genomic_DNA"/>
</dbReference>
<gene>
    <name evidence="2" type="ORF">CYJ96_07955</name>
    <name evidence="3" type="ORF">NCTC10465_00096</name>
</gene>
<organism evidence="2 4">
    <name type="scientific">Faucicola osloensis</name>
    <name type="common">Moraxella osloensis</name>
    <dbReference type="NCBI Taxonomy" id="34062"/>
    <lineage>
        <taxon>Bacteria</taxon>
        <taxon>Pseudomonadati</taxon>
        <taxon>Pseudomonadota</taxon>
        <taxon>Gammaproteobacteria</taxon>
        <taxon>Moraxellales</taxon>
        <taxon>Moraxellaceae</taxon>
        <taxon>Faucicola</taxon>
    </lineage>
</organism>
<accession>A0A0X8K6S2</accession>